<feature type="transmembrane region" description="Helical" evidence="2">
    <location>
        <begin position="196"/>
        <end position="213"/>
    </location>
</feature>
<evidence type="ECO:0000256" key="2">
    <source>
        <dbReference type="SAM" id="Phobius"/>
    </source>
</evidence>
<accession>A0A7S2TLY0</accession>
<feature type="compositionally biased region" description="Basic and acidic residues" evidence="1">
    <location>
        <begin position="133"/>
        <end position="148"/>
    </location>
</feature>
<name>A0A7S2TLY0_9EUKA</name>
<feature type="transmembrane region" description="Helical" evidence="2">
    <location>
        <begin position="12"/>
        <end position="29"/>
    </location>
</feature>
<keyword evidence="2" id="KW-0472">Membrane</keyword>
<dbReference type="AlphaFoldDB" id="A0A7S2TLY0"/>
<feature type="compositionally biased region" description="Basic and acidic residues" evidence="1">
    <location>
        <begin position="156"/>
        <end position="165"/>
    </location>
</feature>
<evidence type="ECO:0000256" key="1">
    <source>
        <dbReference type="SAM" id="MobiDB-lite"/>
    </source>
</evidence>
<keyword evidence="2" id="KW-0812">Transmembrane</keyword>
<feature type="region of interest" description="Disordered" evidence="1">
    <location>
        <begin position="133"/>
        <end position="168"/>
    </location>
</feature>
<dbReference type="EMBL" id="HBHP01009623">
    <property type="protein sequence ID" value="CAD9755911.1"/>
    <property type="molecule type" value="Transcribed_RNA"/>
</dbReference>
<gene>
    <name evidence="3" type="ORF">LSP00402_LOCUS5941</name>
</gene>
<organism evidence="3">
    <name type="scientific">Lotharella oceanica</name>
    <dbReference type="NCBI Taxonomy" id="641309"/>
    <lineage>
        <taxon>Eukaryota</taxon>
        <taxon>Sar</taxon>
        <taxon>Rhizaria</taxon>
        <taxon>Cercozoa</taxon>
        <taxon>Chlorarachniophyceae</taxon>
        <taxon>Lotharella</taxon>
    </lineage>
</organism>
<evidence type="ECO:0000313" key="3">
    <source>
        <dbReference type="EMBL" id="CAD9755911.1"/>
    </source>
</evidence>
<keyword evidence="2" id="KW-1133">Transmembrane helix</keyword>
<proteinExistence type="predicted"/>
<sequence>MGAEKREKRRHLAIVCATTLTVFLSATIFTSRNPKRAVVGNSAFRSRIKPASSLYPNWRRNAWVLRPVQQRHLCLRAKNQTSSLDSLGALLGEGQDGVKSTSQSLGALLGDRNEAEKNSPKPGSVEALYEVAKQETGAKEESKEEAIRRALRAPKKAPEKDKKEEPEYENFEEEIKDIGPKFISYAKALLVLPLTYWPYIVGLVMITALTVFLSDGSFGTRAPPIDM</sequence>
<protein>
    <submittedName>
        <fullName evidence="3">Uncharacterized protein</fullName>
    </submittedName>
</protein>
<reference evidence="3" key="1">
    <citation type="submission" date="2021-01" db="EMBL/GenBank/DDBJ databases">
        <authorList>
            <person name="Corre E."/>
            <person name="Pelletier E."/>
            <person name="Niang G."/>
            <person name="Scheremetjew M."/>
            <person name="Finn R."/>
            <person name="Kale V."/>
            <person name="Holt S."/>
            <person name="Cochrane G."/>
            <person name="Meng A."/>
            <person name="Brown T."/>
            <person name="Cohen L."/>
        </authorList>
    </citation>
    <scope>NUCLEOTIDE SEQUENCE</scope>
    <source>
        <strain evidence="3">CCMP622</strain>
    </source>
</reference>